<accession>A0A212J311</accession>
<gene>
    <name evidence="1" type="ORF">KL86DPRO_10596</name>
</gene>
<name>A0A212J311_9DELT</name>
<proteinExistence type="predicted"/>
<protein>
    <submittedName>
        <fullName evidence="1">Uncharacterized protein</fullName>
    </submittedName>
</protein>
<dbReference type="EMBL" id="FLUQ01000001">
    <property type="protein sequence ID" value="SBV93817.1"/>
    <property type="molecule type" value="Genomic_DNA"/>
</dbReference>
<organism evidence="1">
    <name type="scientific">uncultured delta proteobacterium</name>
    <dbReference type="NCBI Taxonomy" id="34034"/>
    <lineage>
        <taxon>Bacteria</taxon>
        <taxon>Deltaproteobacteria</taxon>
        <taxon>environmental samples</taxon>
    </lineage>
</organism>
<dbReference type="AlphaFoldDB" id="A0A212J311"/>
<sequence length="258" mass="29015">MVYTRPQNTRKLDKTQKVSLVKEYIAQYEQALREQGVEALNSKIQREVFAPILNDIGEILLSQAGSLLRENEDVKTFLKNNPLPRHMAELLPEEFRVFSLLLNSLKQWVSAESAATDRFLLGGTARQTCRKAVTHCIITGEPLGDSAELHHPVRDGRPPVLLSKKGHEIVERAVTRETAGEELGGEDLSESQNELWQDLQVMRSQRSQSWVQLREGCLHLLNPAEPCRPGAKSFANVVMRDTGRTPTDVLNLLDLMGK</sequence>
<reference evidence="1" key="1">
    <citation type="submission" date="2016-04" db="EMBL/GenBank/DDBJ databases">
        <authorList>
            <person name="Evans L.H."/>
            <person name="Alamgir A."/>
            <person name="Owens N."/>
            <person name="Weber N.D."/>
            <person name="Virtaneva K."/>
            <person name="Barbian K."/>
            <person name="Babar A."/>
            <person name="Rosenke K."/>
        </authorList>
    </citation>
    <scope>NUCLEOTIDE SEQUENCE</scope>
    <source>
        <strain evidence="1">86</strain>
    </source>
</reference>
<evidence type="ECO:0000313" key="1">
    <source>
        <dbReference type="EMBL" id="SBV93817.1"/>
    </source>
</evidence>